<name>A0ABR1X4I8_9PEZI</name>
<sequence>MEDELTRRSEDLTFEAARTGGDYRYKGHEMRRSKLERDRAVAAMRARAWASQGIVAKENKAVEGRLL</sequence>
<organism evidence="1 2">
    <name type="scientific">Apiospora hydei</name>
    <dbReference type="NCBI Taxonomy" id="1337664"/>
    <lineage>
        <taxon>Eukaryota</taxon>
        <taxon>Fungi</taxon>
        <taxon>Dikarya</taxon>
        <taxon>Ascomycota</taxon>
        <taxon>Pezizomycotina</taxon>
        <taxon>Sordariomycetes</taxon>
        <taxon>Xylariomycetidae</taxon>
        <taxon>Amphisphaeriales</taxon>
        <taxon>Apiosporaceae</taxon>
        <taxon>Apiospora</taxon>
    </lineage>
</organism>
<gene>
    <name evidence="1" type="ORF">PG997_005294</name>
</gene>
<reference evidence="1 2" key="1">
    <citation type="submission" date="2023-01" db="EMBL/GenBank/DDBJ databases">
        <title>Analysis of 21 Apiospora genomes using comparative genomics revels a genus with tremendous synthesis potential of carbohydrate active enzymes and secondary metabolites.</title>
        <authorList>
            <person name="Sorensen T."/>
        </authorList>
    </citation>
    <scope>NUCLEOTIDE SEQUENCE [LARGE SCALE GENOMIC DNA]</scope>
    <source>
        <strain evidence="1 2">CBS 114990</strain>
    </source>
</reference>
<protein>
    <submittedName>
        <fullName evidence="1">Uncharacterized protein</fullName>
    </submittedName>
</protein>
<accession>A0ABR1X4I8</accession>
<dbReference type="Proteomes" id="UP001433268">
    <property type="component" value="Unassembled WGS sequence"/>
</dbReference>
<keyword evidence="2" id="KW-1185">Reference proteome</keyword>
<dbReference type="GeneID" id="92042669"/>
<dbReference type="EMBL" id="JAQQWN010000004">
    <property type="protein sequence ID" value="KAK8090333.1"/>
    <property type="molecule type" value="Genomic_DNA"/>
</dbReference>
<proteinExistence type="predicted"/>
<evidence type="ECO:0000313" key="1">
    <source>
        <dbReference type="EMBL" id="KAK8090333.1"/>
    </source>
</evidence>
<dbReference type="RefSeq" id="XP_066673227.1">
    <property type="nucleotide sequence ID" value="XM_066809609.1"/>
</dbReference>
<evidence type="ECO:0000313" key="2">
    <source>
        <dbReference type="Proteomes" id="UP001433268"/>
    </source>
</evidence>
<comment type="caution">
    <text evidence="1">The sequence shown here is derived from an EMBL/GenBank/DDBJ whole genome shotgun (WGS) entry which is preliminary data.</text>
</comment>